<dbReference type="OrthoDB" id="9803907at2"/>
<dbReference type="Proteomes" id="UP000254051">
    <property type="component" value="Unassembled WGS sequence"/>
</dbReference>
<dbReference type="Gene3D" id="3.30.470.20">
    <property type="entry name" value="ATP-grasp fold, B domain"/>
    <property type="match status" value="1"/>
</dbReference>
<dbReference type="Pfam" id="PF15632">
    <property type="entry name" value="ATPgrasp_Ter"/>
    <property type="match status" value="1"/>
</dbReference>
<evidence type="ECO:0000259" key="2">
    <source>
        <dbReference type="PROSITE" id="PS50975"/>
    </source>
</evidence>
<dbReference type="GO" id="GO:0005524">
    <property type="term" value="F:ATP binding"/>
    <property type="evidence" value="ECO:0007669"/>
    <property type="project" value="UniProtKB-UniRule"/>
</dbReference>
<dbReference type="PROSITE" id="PS50975">
    <property type="entry name" value="ATP_GRASP"/>
    <property type="match status" value="1"/>
</dbReference>
<dbReference type="AlphaFoldDB" id="A0A315ZTI7"/>
<keyword evidence="4" id="KW-1185">Reference proteome</keyword>
<dbReference type="InterPro" id="IPR011761">
    <property type="entry name" value="ATP-grasp"/>
</dbReference>
<dbReference type="Gene3D" id="3.40.50.20">
    <property type="match status" value="1"/>
</dbReference>
<dbReference type="GO" id="GO:0046872">
    <property type="term" value="F:metal ion binding"/>
    <property type="evidence" value="ECO:0007669"/>
    <property type="project" value="InterPro"/>
</dbReference>
<dbReference type="RefSeq" id="WP_109713378.1">
    <property type="nucleotide sequence ID" value="NZ_QGDS01000013.1"/>
</dbReference>
<name>A0A315ZTI7_9FIRM</name>
<feature type="domain" description="ATP-grasp" evidence="2">
    <location>
        <begin position="120"/>
        <end position="299"/>
    </location>
</feature>
<evidence type="ECO:0000313" key="4">
    <source>
        <dbReference type="Proteomes" id="UP000254051"/>
    </source>
</evidence>
<organism evidence="3 4">
    <name type="scientific">Faecalicatena contorta</name>
    <dbReference type="NCBI Taxonomy" id="39482"/>
    <lineage>
        <taxon>Bacteria</taxon>
        <taxon>Bacillati</taxon>
        <taxon>Bacillota</taxon>
        <taxon>Clostridia</taxon>
        <taxon>Lachnospirales</taxon>
        <taxon>Lachnospiraceae</taxon>
        <taxon>Faecalicatena</taxon>
    </lineage>
</organism>
<reference evidence="4" key="1">
    <citation type="submission" date="2017-07" db="EMBL/GenBank/DDBJ databases">
        <authorList>
            <person name="Varghese N."/>
            <person name="Submissions S."/>
        </authorList>
    </citation>
    <scope>NUCLEOTIDE SEQUENCE [LARGE SCALE GENOMIC DNA]</scope>
    <source>
        <strain evidence="4">NLAE-zl-C134</strain>
    </source>
</reference>
<evidence type="ECO:0000313" key="3">
    <source>
        <dbReference type="EMBL" id="SUQ15496.1"/>
    </source>
</evidence>
<dbReference type="NCBIfam" id="NF009402">
    <property type="entry name" value="PRK12767.1-1"/>
    <property type="match status" value="1"/>
</dbReference>
<protein>
    <submittedName>
        <fullName evidence="3">Carbamoyl-phosphate synthase large subunit</fullName>
    </submittedName>
</protein>
<dbReference type="SUPFAM" id="SSF56059">
    <property type="entry name" value="Glutathione synthetase ATP-binding domain-like"/>
    <property type="match status" value="1"/>
</dbReference>
<dbReference type="InterPro" id="IPR005479">
    <property type="entry name" value="CPAse_ATP-bd"/>
</dbReference>
<dbReference type="PROSITE" id="PS00867">
    <property type="entry name" value="CPSASE_2"/>
    <property type="match status" value="1"/>
</dbReference>
<keyword evidence="1" id="KW-0547">Nucleotide-binding</keyword>
<evidence type="ECO:0000256" key="1">
    <source>
        <dbReference type="PROSITE-ProRule" id="PRU00409"/>
    </source>
</evidence>
<gene>
    <name evidence="3" type="ORF">SAMN05216529_11341</name>
</gene>
<accession>A0A315ZTI7</accession>
<sequence>MQKKKYNILVTGVGAIIGYGILKSLKSLDCINTVVGMDIYADAVGQRWCNKFIQAKYAVDPNYIEFLMDVMNEHDIDIVFFGTEQEIYKVQVSRNQLGNYFQKMVINKEELLVLSKDKWKTYHFLLENELVKYAIPSVISGTYIEISNKFGVRFMLKPRSSYASKGIVIIENKEEFDFYKERMGDNFMAQPLIGDAEHEYTVGVFGLGDGTYSSKICMRRKLSQEGATSKAEVIFDERFDQTVNELVNKFKPIGPTNLQFRLHEGQYYLLEINPRISSSTSLRMAFSYNEAEMCIAYFLQNKISKPQVKRGLAYRYIDEVIEYL</sequence>
<keyword evidence="1" id="KW-0067">ATP-binding</keyword>
<proteinExistence type="predicted"/>
<dbReference type="EMBL" id="UHJJ01000013">
    <property type="protein sequence ID" value="SUQ15496.1"/>
    <property type="molecule type" value="Genomic_DNA"/>
</dbReference>